<evidence type="ECO:0000313" key="1">
    <source>
        <dbReference type="EMBL" id="MCU5781574.1"/>
    </source>
</evidence>
<reference evidence="1" key="1">
    <citation type="submission" date="2012-09" db="EMBL/GenBank/DDBJ databases">
        <title>Genome Sequence of alkane-degrading Bacterium Alcanivorax balearicus MACL04.</title>
        <authorList>
            <person name="Lai Q."/>
            <person name="Shao Z."/>
        </authorList>
    </citation>
    <scope>NUCLEOTIDE SEQUENCE</scope>
    <source>
        <strain evidence="1">MACL04</strain>
    </source>
</reference>
<dbReference type="Proteomes" id="UP001064106">
    <property type="component" value="Unassembled WGS sequence"/>
</dbReference>
<comment type="caution">
    <text evidence="1">The sequence shown here is derived from an EMBL/GenBank/DDBJ whole genome shotgun (WGS) entry which is preliminary data.</text>
</comment>
<proteinExistence type="predicted"/>
<sequence length="302" mass="36347">MIMNSPFTETPPLPHLSKREKYWLRLHLSYNSDWVYPGSSEKIKSVESIVEDLADNWNRYYMSSHIRTWKEAYFLPNNELSWISADNDRQLIWLLNELNIAIPNIIVRDPPPSRFLQVQILLQPPDPATIPSERRYHSVIATIDAWAIRLDQKREVLDKMRQYWDQCQITWSQIKWLNKRDISQLNWAIEYINKSMLWKQHDLLFSCRHSSDPKEKYTYILGFLDHLYRLGKDSQELFTIKMRKTWSQKKYRESEKAKKQVYFSLSDEARRHLEQLEKARKQSKNRIIEDLLSQAVKSKPFE</sequence>
<gene>
    <name evidence="1" type="ORF">MA04_00874</name>
</gene>
<evidence type="ECO:0000313" key="2">
    <source>
        <dbReference type="Proteomes" id="UP001064106"/>
    </source>
</evidence>
<evidence type="ECO:0008006" key="3">
    <source>
        <dbReference type="Google" id="ProtNLM"/>
    </source>
</evidence>
<keyword evidence="2" id="KW-1185">Reference proteome</keyword>
<dbReference type="EMBL" id="ARXS01000003">
    <property type="protein sequence ID" value="MCU5781574.1"/>
    <property type="molecule type" value="Genomic_DNA"/>
</dbReference>
<dbReference type="RefSeq" id="WP_262459584.1">
    <property type="nucleotide sequence ID" value="NZ_ARXS01000003.1"/>
</dbReference>
<organism evidence="1 2">
    <name type="scientific">Alloalcanivorax balearicus MACL04</name>
    <dbReference type="NCBI Taxonomy" id="1177182"/>
    <lineage>
        <taxon>Bacteria</taxon>
        <taxon>Pseudomonadati</taxon>
        <taxon>Pseudomonadota</taxon>
        <taxon>Gammaproteobacteria</taxon>
        <taxon>Oceanospirillales</taxon>
        <taxon>Alcanivoracaceae</taxon>
        <taxon>Alloalcanivorax</taxon>
    </lineage>
</organism>
<name>A0ABT2QVM1_9GAMM</name>
<accession>A0ABT2QVM1</accession>
<protein>
    <recommendedName>
        <fullName evidence="3">Replication protein</fullName>
    </recommendedName>
</protein>